<comment type="caution">
    <text evidence="1">The sequence shown here is derived from an EMBL/GenBank/DDBJ whole genome shotgun (WGS) entry which is preliminary data.</text>
</comment>
<reference evidence="1" key="1">
    <citation type="journal article" date="2023" name="G3 (Bethesda)">
        <title>A reference genome for the long-term kleptoplast-retaining sea slug Elysia crispata morphotype clarki.</title>
        <authorList>
            <person name="Eastman K.E."/>
            <person name="Pendleton A.L."/>
            <person name="Shaikh M.A."/>
            <person name="Suttiyut T."/>
            <person name="Ogas R."/>
            <person name="Tomko P."/>
            <person name="Gavelis G."/>
            <person name="Widhalm J.R."/>
            <person name="Wisecaver J.H."/>
        </authorList>
    </citation>
    <scope>NUCLEOTIDE SEQUENCE</scope>
    <source>
        <strain evidence="1">ECLA1</strain>
    </source>
</reference>
<evidence type="ECO:0000313" key="1">
    <source>
        <dbReference type="EMBL" id="KAK3731772.1"/>
    </source>
</evidence>
<proteinExistence type="predicted"/>
<name>A0AAE0Y3I7_9GAST</name>
<dbReference type="Proteomes" id="UP001283361">
    <property type="component" value="Unassembled WGS sequence"/>
</dbReference>
<keyword evidence="2" id="KW-1185">Reference proteome</keyword>
<dbReference type="AlphaFoldDB" id="A0AAE0Y3I7"/>
<accession>A0AAE0Y3I7</accession>
<sequence length="75" mass="8592">MSHEKNVLDTQICQIGIVVWMFTDGNKPIYLAAMLKWIYLGPCRTGDINRKDNVRAISCLSETFDETHLSPAKRH</sequence>
<evidence type="ECO:0000313" key="2">
    <source>
        <dbReference type="Proteomes" id="UP001283361"/>
    </source>
</evidence>
<dbReference type="EMBL" id="JAWDGP010006989">
    <property type="protein sequence ID" value="KAK3731772.1"/>
    <property type="molecule type" value="Genomic_DNA"/>
</dbReference>
<gene>
    <name evidence="1" type="ORF">RRG08_035438</name>
</gene>
<protein>
    <submittedName>
        <fullName evidence="1">Uncharacterized protein</fullName>
    </submittedName>
</protein>
<organism evidence="1 2">
    <name type="scientific">Elysia crispata</name>
    <name type="common">lettuce slug</name>
    <dbReference type="NCBI Taxonomy" id="231223"/>
    <lineage>
        <taxon>Eukaryota</taxon>
        <taxon>Metazoa</taxon>
        <taxon>Spiralia</taxon>
        <taxon>Lophotrochozoa</taxon>
        <taxon>Mollusca</taxon>
        <taxon>Gastropoda</taxon>
        <taxon>Heterobranchia</taxon>
        <taxon>Euthyneura</taxon>
        <taxon>Panpulmonata</taxon>
        <taxon>Sacoglossa</taxon>
        <taxon>Placobranchoidea</taxon>
        <taxon>Plakobranchidae</taxon>
        <taxon>Elysia</taxon>
    </lineage>
</organism>